<evidence type="ECO:0000256" key="2">
    <source>
        <dbReference type="SAM" id="MobiDB-lite"/>
    </source>
</evidence>
<evidence type="ECO:0000313" key="6">
    <source>
        <dbReference type="Proteomes" id="UP000681035"/>
    </source>
</evidence>
<proteinExistence type="predicted"/>
<feature type="domain" description="Zinc-ribbon" evidence="4">
    <location>
        <begin position="3"/>
        <end position="23"/>
    </location>
</feature>
<sequence>MICSKCNHNLPDDSEFCQYCGSKIQKVTNITDNIPAASPATHSANMSADTETVSVRSETASEGASNEPIEVMAPINPTSISSQTPHQTSAKEPTKRFALNKHTIVYIGLSLLIVLAVGFGILQTVSVQKLKTEVTDLEKQITTKESTMLHLEKQIVRLNADIRSLDRDIASYEKLASFIDDYVVFIEDDGTNLYHKFSCYKFRGDSFWVYNTENAVQQGFSPCPICN</sequence>
<dbReference type="Gene3D" id="1.20.5.170">
    <property type="match status" value="1"/>
</dbReference>
<evidence type="ECO:0000313" key="5">
    <source>
        <dbReference type="EMBL" id="BCK82507.1"/>
    </source>
</evidence>
<evidence type="ECO:0000256" key="1">
    <source>
        <dbReference type="SAM" id="Coils"/>
    </source>
</evidence>
<feature type="compositionally biased region" description="Polar residues" evidence="2">
    <location>
        <begin position="40"/>
        <end position="64"/>
    </location>
</feature>
<dbReference type="AlphaFoldDB" id="A0A810Q8B0"/>
<feature type="region of interest" description="Disordered" evidence="2">
    <location>
        <begin position="38"/>
        <end position="69"/>
    </location>
</feature>
<reference evidence="5" key="1">
    <citation type="submission" date="2020-09" db="EMBL/GenBank/DDBJ databases">
        <title>New species isolated from human feces.</title>
        <authorList>
            <person name="Kitahara M."/>
            <person name="Shigeno Y."/>
            <person name="Shime M."/>
            <person name="Matsumoto Y."/>
            <person name="Nakamura S."/>
            <person name="Motooka D."/>
            <person name="Fukuoka S."/>
            <person name="Nishikawa H."/>
            <person name="Benno Y."/>
        </authorList>
    </citation>
    <scope>NUCLEOTIDE SEQUENCE</scope>
    <source>
        <strain evidence="5">MM50</strain>
    </source>
</reference>
<dbReference type="Proteomes" id="UP000681035">
    <property type="component" value="Chromosome"/>
</dbReference>
<evidence type="ECO:0000256" key="3">
    <source>
        <dbReference type="SAM" id="Phobius"/>
    </source>
</evidence>
<evidence type="ECO:0000259" key="4">
    <source>
        <dbReference type="Pfam" id="PF13240"/>
    </source>
</evidence>
<keyword evidence="6" id="KW-1185">Reference proteome</keyword>
<protein>
    <recommendedName>
        <fullName evidence="4">Zinc-ribbon domain-containing protein</fullName>
    </recommendedName>
</protein>
<gene>
    <name evidence="5" type="ORF">MM50RIKEN_22700</name>
</gene>
<organism evidence="5 6">
    <name type="scientific">Vescimonas coprocola</name>
    <dbReference type="NCBI Taxonomy" id="2714355"/>
    <lineage>
        <taxon>Bacteria</taxon>
        <taxon>Bacillati</taxon>
        <taxon>Bacillota</taxon>
        <taxon>Clostridia</taxon>
        <taxon>Eubacteriales</taxon>
        <taxon>Oscillospiraceae</taxon>
        <taxon>Vescimonas</taxon>
    </lineage>
</organism>
<keyword evidence="3" id="KW-0812">Transmembrane</keyword>
<dbReference type="KEGG" id="vcop:MM50RIKEN_22700"/>
<dbReference type="Pfam" id="PF13240">
    <property type="entry name" value="Zn_Ribbon_1"/>
    <property type="match status" value="1"/>
</dbReference>
<feature type="transmembrane region" description="Helical" evidence="3">
    <location>
        <begin position="104"/>
        <end position="122"/>
    </location>
</feature>
<keyword evidence="3" id="KW-1133">Transmembrane helix</keyword>
<dbReference type="RefSeq" id="WP_213541074.1">
    <property type="nucleotide sequence ID" value="NZ_AP023418.1"/>
</dbReference>
<accession>A0A810Q8B0</accession>
<keyword evidence="1" id="KW-0175">Coiled coil</keyword>
<dbReference type="InterPro" id="IPR026870">
    <property type="entry name" value="Zinc_ribbon_dom"/>
</dbReference>
<feature type="coiled-coil region" evidence="1">
    <location>
        <begin position="127"/>
        <end position="175"/>
    </location>
</feature>
<dbReference type="EMBL" id="AP023418">
    <property type="protein sequence ID" value="BCK82507.1"/>
    <property type="molecule type" value="Genomic_DNA"/>
</dbReference>
<keyword evidence="3" id="KW-0472">Membrane</keyword>
<name>A0A810Q8B0_9FIRM</name>